<dbReference type="OrthoDB" id="6999634at2"/>
<evidence type="ECO:0000313" key="1">
    <source>
        <dbReference type="EMBL" id="AZG14877.1"/>
    </source>
</evidence>
<name>A0A3G8H323_9BURK</name>
<reference evidence="2" key="1">
    <citation type="submission" date="2018-11" db="EMBL/GenBank/DDBJ databases">
        <title>FDA dAtabase for Regulatory Grade micrObial Sequences (FDA-ARGOS): Supporting development and validation of Infectious Disease Dx tests.</title>
        <authorList>
            <person name="Goldberg B."/>
            <person name="Campos J."/>
            <person name="Tallon L."/>
            <person name="Sadzewicz L."/>
            <person name="Zhao X."/>
            <person name="Vavikolanu K."/>
            <person name="Mehta A."/>
            <person name="Aluvathingal J."/>
            <person name="Nadendla S."/>
            <person name="Geyer C."/>
            <person name="Nandy P."/>
            <person name="Yan Y."/>
            <person name="Sichtig H."/>
        </authorList>
    </citation>
    <scope>NUCLEOTIDE SEQUENCE [LARGE SCALE GENOMIC DNA]</scope>
    <source>
        <strain evidence="2">FDAARGOS_614</strain>
    </source>
</reference>
<dbReference type="Proteomes" id="UP000270411">
    <property type="component" value="Chromosome 1"/>
</dbReference>
<proteinExistence type="predicted"/>
<dbReference type="EMBL" id="CP033969">
    <property type="protein sequence ID" value="AZG14877.1"/>
    <property type="molecule type" value="Genomic_DNA"/>
</dbReference>
<accession>A0A3G8H323</accession>
<dbReference type="AlphaFoldDB" id="A0A3G8H323"/>
<gene>
    <name evidence="1" type="ORF">EHF44_16420</name>
</gene>
<dbReference type="RefSeq" id="WP_124684631.1">
    <property type="nucleotide sequence ID" value="NZ_CP033969.1"/>
</dbReference>
<protein>
    <submittedName>
        <fullName evidence="1">Uncharacterized protein</fullName>
    </submittedName>
</protein>
<dbReference type="KEGG" id="cpau:EHF44_16420"/>
<evidence type="ECO:0000313" key="2">
    <source>
        <dbReference type="Proteomes" id="UP000270411"/>
    </source>
</evidence>
<organism evidence="1 2">
    <name type="scientific">Cupriavidus pauculus</name>
    <dbReference type="NCBI Taxonomy" id="82633"/>
    <lineage>
        <taxon>Bacteria</taxon>
        <taxon>Pseudomonadati</taxon>
        <taxon>Pseudomonadota</taxon>
        <taxon>Betaproteobacteria</taxon>
        <taxon>Burkholderiales</taxon>
        <taxon>Burkholderiaceae</taxon>
        <taxon>Cupriavidus</taxon>
    </lineage>
</organism>
<sequence>MKLVFSYADGGVHPVAGQVYYWRPMAVDVEDASRYNRYVCGALGAIAQTTDDCDRLLSAFDAVEMGQEKMIETGGNDVTLTITLSGVQIDIEANDNWVGTPEGKFSLREWRLILEGWKRFLAMPESLDSIVEVLL</sequence>